<evidence type="ECO:0000313" key="1">
    <source>
        <dbReference type="EMBL" id="OGY92543.1"/>
    </source>
</evidence>
<reference evidence="1 2" key="1">
    <citation type="journal article" date="2016" name="Nat. Commun.">
        <title>Thousands of microbial genomes shed light on interconnected biogeochemical processes in an aquifer system.</title>
        <authorList>
            <person name="Anantharaman K."/>
            <person name="Brown C.T."/>
            <person name="Hug L.A."/>
            <person name="Sharon I."/>
            <person name="Castelle C.J."/>
            <person name="Probst A.J."/>
            <person name="Thomas B.C."/>
            <person name="Singh A."/>
            <person name="Wilkins M.J."/>
            <person name="Karaoz U."/>
            <person name="Brodie E.L."/>
            <person name="Williams K.H."/>
            <person name="Hubbard S.S."/>
            <person name="Banfield J.F."/>
        </authorList>
    </citation>
    <scope>NUCLEOTIDE SEQUENCE [LARGE SCALE GENOMIC DNA]</scope>
</reference>
<dbReference type="Proteomes" id="UP000178109">
    <property type="component" value="Unassembled WGS sequence"/>
</dbReference>
<dbReference type="AlphaFoldDB" id="A0A1G2BTS4"/>
<comment type="caution">
    <text evidence="1">The sequence shown here is derived from an EMBL/GenBank/DDBJ whole genome shotgun (WGS) entry which is preliminary data.</text>
</comment>
<protein>
    <submittedName>
        <fullName evidence="1">Uncharacterized protein</fullName>
    </submittedName>
</protein>
<proteinExistence type="predicted"/>
<dbReference type="EMBL" id="MHKO01000019">
    <property type="protein sequence ID" value="OGY92543.1"/>
    <property type="molecule type" value="Genomic_DNA"/>
</dbReference>
<organism evidence="1 2">
    <name type="scientific">Candidatus Komeilibacteria bacterium RIFCSPLOWO2_02_FULL_48_11</name>
    <dbReference type="NCBI Taxonomy" id="1798553"/>
    <lineage>
        <taxon>Bacteria</taxon>
        <taxon>Candidatus Komeiliibacteriota</taxon>
    </lineage>
</organism>
<name>A0A1G2BTS4_9BACT</name>
<accession>A0A1G2BTS4</accession>
<gene>
    <name evidence="1" type="ORF">A3H70_00595</name>
</gene>
<evidence type="ECO:0000313" key="2">
    <source>
        <dbReference type="Proteomes" id="UP000178109"/>
    </source>
</evidence>
<sequence>MPISVEERVKQWNMQYRQAGQPDEPIMVQGIRFWRVGHNATCNFYAGVGADGALYYLGHDVPFEKLSEARLERVGNWRARKEHYWGHF</sequence>